<keyword evidence="1" id="KW-1133">Transmembrane helix</keyword>
<proteinExistence type="predicted"/>
<keyword evidence="1" id="KW-0812">Transmembrane</keyword>
<sequence>MNWTFARQVAKASMNAISKDWYLNGVIVLRRDGILQLFTSYLINVFMKGVTVSMTDENIVLTTDLVDNVIINMISLNKLVVTQYVTCGLIIVFIWCLMWSIIGEEALPPDGSLFNVLLVFVLAYICGQL</sequence>
<dbReference type="EMBL" id="CAJPVJ010006372">
    <property type="protein sequence ID" value="CAG2170381.1"/>
    <property type="molecule type" value="Genomic_DNA"/>
</dbReference>
<feature type="transmembrane region" description="Helical" evidence="1">
    <location>
        <begin position="108"/>
        <end position="127"/>
    </location>
</feature>
<dbReference type="OrthoDB" id="423807at2759"/>
<protein>
    <submittedName>
        <fullName evidence="2">Uncharacterized protein</fullName>
    </submittedName>
</protein>
<evidence type="ECO:0000313" key="2">
    <source>
        <dbReference type="EMBL" id="CAD7653194.1"/>
    </source>
</evidence>
<reference evidence="2" key="1">
    <citation type="submission" date="2020-11" db="EMBL/GenBank/DDBJ databases">
        <authorList>
            <person name="Tran Van P."/>
        </authorList>
    </citation>
    <scope>NUCLEOTIDE SEQUENCE</scope>
</reference>
<evidence type="ECO:0000256" key="1">
    <source>
        <dbReference type="SAM" id="Phobius"/>
    </source>
</evidence>
<keyword evidence="3" id="KW-1185">Reference proteome</keyword>
<accession>A0A7R9M488</accession>
<dbReference type="Proteomes" id="UP000728032">
    <property type="component" value="Unassembled WGS sequence"/>
</dbReference>
<feature type="non-terminal residue" evidence="2">
    <location>
        <position position="129"/>
    </location>
</feature>
<name>A0A7R9M488_9ACAR</name>
<keyword evidence="1" id="KW-0472">Membrane</keyword>
<feature type="transmembrane region" description="Helical" evidence="1">
    <location>
        <begin position="81"/>
        <end position="102"/>
    </location>
</feature>
<gene>
    <name evidence="2" type="ORF">ONB1V03_LOCUS9851</name>
</gene>
<organism evidence="2">
    <name type="scientific">Oppiella nova</name>
    <dbReference type="NCBI Taxonomy" id="334625"/>
    <lineage>
        <taxon>Eukaryota</taxon>
        <taxon>Metazoa</taxon>
        <taxon>Ecdysozoa</taxon>
        <taxon>Arthropoda</taxon>
        <taxon>Chelicerata</taxon>
        <taxon>Arachnida</taxon>
        <taxon>Acari</taxon>
        <taxon>Acariformes</taxon>
        <taxon>Sarcoptiformes</taxon>
        <taxon>Oribatida</taxon>
        <taxon>Brachypylina</taxon>
        <taxon>Oppioidea</taxon>
        <taxon>Oppiidae</taxon>
        <taxon>Oppiella</taxon>
    </lineage>
</organism>
<dbReference type="EMBL" id="OC921197">
    <property type="protein sequence ID" value="CAD7653194.1"/>
    <property type="molecule type" value="Genomic_DNA"/>
</dbReference>
<evidence type="ECO:0000313" key="3">
    <source>
        <dbReference type="Proteomes" id="UP000728032"/>
    </source>
</evidence>
<dbReference type="AlphaFoldDB" id="A0A7R9M488"/>